<dbReference type="SUPFAM" id="SSF54975">
    <property type="entry name" value="Acylphosphatase/BLUF domain-like"/>
    <property type="match status" value="1"/>
</dbReference>
<dbReference type="Pfam" id="PF00708">
    <property type="entry name" value="Acylphosphatase"/>
    <property type="match status" value="1"/>
</dbReference>
<dbReference type="PANTHER" id="PTHR42959">
    <property type="entry name" value="CARBAMOYLTRANSFERASE"/>
    <property type="match status" value="1"/>
</dbReference>
<dbReference type="InterPro" id="IPR017945">
    <property type="entry name" value="DHBP_synth_RibB-like_a/b_dom"/>
</dbReference>
<dbReference type="PROSITE" id="PS51160">
    <property type="entry name" value="ACYLPHOSPHATASE_3"/>
    <property type="match status" value="1"/>
</dbReference>
<evidence type="ECO:0000256" key="9">
    <source>
        <dbReference type="PROSITE-ProRule" id="PRU00520"/>
    </source>
</evidence>
<protein>
    <recommendedName>
        <fullName evidence="8">Carbamoyltransferase</fullName>
        <ecNumber evidence="8">6.2.-.-</ecNumber>
    </recommendedName>
</protein>
<dbReference type="InterPro" id="IPR041440">
    <property type="entry name" value="HypF_C"/>
</dbReference>
<dbReference type="InterPro" id="IPR043129">
    <property type="entry name" value="ATPase_NBD"/>
</dbReference>
<keyword evidence="3" id="KW-0436">Ligase</keyword>
<evidence type="ECO:0000256" key="4">
    <source>
        <dbReference type="ARBA" id="ARBA00022723"/>
    </source>
</evidence>
<name>A0A0S7Y761_UNCT6</name>
<evidence type="ECO:0000256" key="2">
    <source>
        <dbReference type="ARBA" id="ARBA00008097"/>
    </source>
</evidence>
<dbReference type="Gene3D" id="3.30.110.120">
    <property type="match status" value="1"/>
</dbReference>
<evidence type="ECO:0000256" key="6">
    <source>
        <dbReference type="ARBA" id="ARBA00022833"/>
    </source>
</evidence>
<dbReference type="SUPFAM" id="SSF53067">
    <property type="entry name" value="Actin-like ATPase domain"/>
    <property type="match status" value="1"/>
</dbReference>
<dbReference type="Pfam" id="PF22521">
    <property type="entry name" value="HypF_C_2"/>
    <property type="match status" value="1"/>
</dbReference>
<comment type="caution">
    <text evidence="12">The sequence shown here is derived from an EMBL/GenBank/DDBJ whole genome shotgun (WGS) entry which is preliminary data.</text>
</comment>
<feature type="domain" description="Acylphosphatase-like" evidence="10">
    <location>
        <begin position="12"/>
        <end position="98"/>
    </location>
</feature>
<feature type="active site" evidence="9">
    <location>
        <position position="45"/>
    </location>
</feature>
<accession>A0A0S7Y761</accession>
<dbReference type="InterPro" id="IPR001792">
    <property type="entry name" value="Acylphosphatase-like_dom"/>
</dbReference>
<dbReference type="InterPro" id="IPR004421">
    <property type="entry name" value="Carbamoyltransferase_HypF"/>
</dbReference>
<dbReference type="Pfam" id="PF07503">
    <property type="entry name" value="zf-HYPF"/>
    <property type="match status" value="2"/>
</dbReference>
<dbReference type="InterPro" id="IPR006070">
    <property type="entry name" value="Sua5-like_dom"/>
</dbReference>
<dbReference type="UniPathway" id="UPA00335"/>
<dbReference type="PANTHER" id="PTHR42959:SF1">
    <property type="entry name" value="CARBAMOYLTRANSFERASE HYPF"/>
    <property type="match status" value="1"/>
</dbReference>
<sequence>MNKFIGRTRLRRKRLKIKGIVQGVGFRPFVYRLAHDLRLTGFVRNTTDGVDIEIEGAEKKIARFITCLKRQKPKAARIDSILEKDLPVSRATIFVIKESKLAQGFTQISPDIATCTDCLREMNNGKDRRFKFPFINCTNCGPRYSIVMQTPYDRKRTTMKAFKMCPACAEEFSRVTDRRFHAQPDCCEVCGPIFSLYSITGKKIATRDPIMKTAQLIRGGEIIAIKGIGGFHIACDATNCNAVTRLRTLKHRPTKPFAIMVRKEDIRKIVYMNSSEQELIQSPAAPIMLLRKKGDIVCEEIAPHNPYLGIMIPYAPVHHILLDEVPYLVMTSGNIQDEPLVINDEAVQVKLRHIVSHYLTHNRKIENRCDDSVGFLMPGKEFSIIRRSRGYVPVPVALPFSVKPTLAVGPYLKNTFILANKREAYVSPHIGDLDNLETLHFFNEMVERYQKWFKIEPELIVHDLHPDYLSTKVAHKMHGEKVGVQHHVAHIASCLGEHNVFIDAIGIAFDGTGYGLDRKIWGSEFFVGNMKGMKRVAHLEYLPLPGGEVSIRRPYRIAVAYLYKLFGRNAVEQFTEIITKSVIPHQSLRVPTSVLGRSNLNFFHVPSEEVDVIMKVVEIDRNLVYTSSMGRFFDCVAAMLGLVKEITYEAEAAINLEYLAAKNVRGVYHYSIKETDQMVIEVKDILAAVMSDIRKGISRRAISAKFHNTIARFSLDVAQKLSRIYGMKNVCFSGGVFQNRYLLNLMIDTFQDAGFNVLVHRYLPTNDGCISYGQVIIGNIMEKK</sequence>
<proteinExistence type="inferred from homology"/>
<keyword evidence="4" id="KW-0479">Metal-binding</keyword>
<evidence type="ECO:0000256" key="3">
    <source>
        <dbReference type="ARBA" id="ARBA00022598"/>
    </source>
</evidence>
<keyword evidence="9" id="KW-0378">Hydrolase</keyword>
<dbReference type="PIRSF" id="PIRSF006256">
    <property type="entry name" value="CMPcnvr_hdrg_mat"/>
    <property type="match status" value="1"/>
</dbReference>
<dbReference type="SUPFAM" id="SSF55821">
    <property type="entry name" value="YrdC/RibB"/>
    <property type="match status" value="1"/>
</dbReference>
<organism evidence="12 13">
    <name type="scientific">candidate division TA06 bacterium DG_78</name>
    <dbReference type="NCBI Taxonomy" id="1703772"/>
    <lineage>
        <taxon>Bacteria</taxon>
        <taxon>Bacteria division TA06</taxon>
    </lineage>
</organism>
<evidence type="ECO:0000256" key="1">
    <source>
        <dbReference type="ARBA" id="ARBA00004711"/>
    </source>
</evidence>
<dbReference type="Pfam" id="PF01300">
    <property type="entry name" value="Sua5_yciO_yrdC"/>
    <property type="match status" value="1"/>
</dbReference>
<feature type="active site" evidence="9">
    <location>
        <position position="27"/>
    </location>
</feature>
<dbReference type="GO" id="GO:0016743">
    <property type="term" value="F:carboxyl- or carbamoyltransferase activity"/>
    <property type="evidence" value="ECO:0007669"/>
    <property type="project" value="UniProtKB-UniRule"/>
</dbReference>
<dbReference type="Pfam" id="PF17788">
    <property type="entry name" value="HypF_C"/>
    <property type="match status" value="1"/>
</dbReference>
<evidence type="ECO:0000256" key="7">
    <source>
        <dbReference type="ARBA" id="ARBA00048220"/>
    </source>
</evidence>
<dbReference type="EC" id="6.2.-.-" evidence="8"/>
<dbReference type="Gene3D" id="3.30.420.360">
    <property type="match status" value="1"/>
</dbReference>
<feature type="domain" description="YrdC-like" evidence="11">
    <location>
        <begin position="207"/>
        <end position="390"/>
    </location>
</feature>
<dbReference type="InterPro" id="IPR036046">
    <property type="entry name" value="Acylphosphatase-like_dom_sf"/>
</dbReference>
<dbReference type="GO" id="GO:0003998">
    <property type="term" value="F:acylphosphatase activity"/>
    <property type="evidence" value="ECO:0007669"/>
    <property type="project" value="UniProtKB-EC"/>
</dbReference>
<evidence type="ECO:0000313" key="13">
    <source>
        <dbReference type="Proteomes" id="UP000051012"/>
    </source>
</evidence>
<dbReference type="PROSITE" id="PS51163">
    <property type="entry name" value="YRDC"/>
    <property type="match status" value="1"/>
</dbReference>
<comment type="catalytic activity">
    <reaction evidence="9">
        <text>an acyl phosphate + H2O = a carboxylate + phosphate + H(+)</text>
        <dbReference type="Rhea" id="RHEA:14965"/>
        <dbReference type="ChEBI" id="CHEBI:15377"/>
        <dbReference type="ChEBI" id="CHEBI:15378"/>
        <dbReference type="ChEBI" id="CHEBI:29067"/>
        <dbReference type="ChEBI" id="CHEBI:43474"/>
        <dbReference type="ChEBI" id="CHEBI:59918"/>
        <dbReference type="EC" id="3.6.1.7"/>
    </reaction>
</comment>
<keyword evidence="6" id="KW-0862">Zinc</keyword>
<dbReference type="GO" id="GO:0008270">
    <property type="term" value="F:zinc ion binding"/>
    <property type="evidence" value="ECO:0007669"/>
    <property type="project" value="UniProtKB-KW"/>
</dbReference>
<evidence type="ECO:0000259" key="11">
    <source>
        <dbReference type="PROSITE" id="PS51163"/>
    </source>
</evidence>
<dbReference type="Gene3D" id="3.90.870.50">
    <property type="match status" value="1"/>
</dbReference>
<comment type="catalytic activity">
    <reaction evidence="7">
        <text>C-terminal L-cysteinyl-[HypE protein] + carbamoyl phosphate + ATP + H2O = C-terminal S-carboxamide-L-cysteinyl-[HypE protein] + AMP + phosphate + diphosphate + H(+)</text>
        <dbReference type="Rhea" id="RHEA:55636"/>
        <dbReference type="Rhea" id="RHEA-COMP:14247"/>
        <dbReference type="Rhea" id="RHEA-COMP:14392"/>
        <dbReference type="ChEBI" id="CHEBI:15377"/>
        <dbReference type="ChEBI" id="CHEBI:15378"/>
        <dbReference type="ChEBI" id="CHEBI:30616"/>
        <dbReference type="ChEBI" id="CHEBI:33019"/>
        <dbReference type="ChEBI" id="CHEBI:43474"/>
        <dbReference type="ChEBI" id="CHEBI:58228"/>
        <dbReference type="ChEBI" id="CHEBI:76913"/>
        <dbReference type="ChEBI" id="CHEBI:139126"/>
        <dbReference type="ChEBI" id="CHEBI:456215"/>
    </reaction>
</comment>
<dbReference type="Gene3D" id="3.30.420.40">
    <property type="match status" value="1"/>
</dbReference>
<gene>
    <name evidence="12" type="ORF">AMJ52_09685</name>
</gene>
<keyword evidence="5" id="KW-0863">Zinc-finger</keyword>
<dbReference type="PATRIC" id="fig|1703772.3.peg.1337"/>
<evidence type="ECO:0000313" key="12">
    <source>
        <dbReference type="EMBL" id="KPJ70610.1"/>
    </source>
</evidence>
<dbReference type="GO" id="GO:0051604">
    <property type="term" value="P:protein maturation"/>
    <property type="evidence" value="ECO:0007669"/>
    <property type="project" value="TreeGrafter"/>
</dbReference>
<dbReference type="NCBIfam" id="TIGR00143">
    <property type="entry name" value="hypF"/>
    <property type="match status" value="1"/>
</dbReference>
<dbReference type="GO" id="GO:0016874">
    <property type="term" value="F:ligase activity"/>
    <property type="evidence" value="ECO:0007669"/>
    <property type="project" value="UniProtKB-UniRule"/>
</dbReference>
<dbReference type="InterPro" id="IPR051060">
    <property type="entry name" value="Carbamoyltrans_HypF-like"/>
</dbReference>
<dbReference type="InterPro" id="IPR017968">
    <property type="entry name" value="Acylphosphatase_CS"/>
</dbReference>
<dbReference type="PROSITE" id="PS00150">
    <property type="entry name" value="ACYLPHOSPHATASE_1"/>
    <property type="match status" value="1"/>
</dbReference>
<dbReference type="EMBL" id="LJNI01000167">
    <property type="protein sequence ID" value="KPJ70610.1"/>
    <property type="molecule type" value="Genomic_DNA"/>
</dbReference>
<dbReference type="InterPro" id="IPR055128">
    <property type="entry name" value="HypF_C_2"/>
</dbReference>
<dbReference type="InterPro" id="IPR011125">
    <property type="entry name" value="Znf_HypF"/>
</dbReference>
<dbReference type="Proteomes" id="UP000051012">
    <property type="component" value="Unassembled WGS sequence"/>
</dbReference>
<dbReference type="AlphaFoldDB" id="A0A0S7Y761"/>
<reference evidence="12 13" key="1">
    <citation type="journal article" date="2015" name="Microbiome">
        <title>Genomic resolution of linkages in carbon, nitrogen, and sulfur cycling among widespread estuary sediment bacteria.</title>
        <authorList>
            <person name="Baker B.J."/>
            <person name="Lazar C.S."/>
            <person name="Teske A.P."/>
            <person name="Dick G.J."/>
        </authorList>
    </citation>
    <scope>NUCLEOTIDE SEQUENCE [LARGE SCALE GENOMIC DNA]</scope>
    <source>
        <strain evidence="12">DG_78</strain>
    </source>
</reference>
<evidence type="ECO:0000259" key="10">
    <source>
        <dbReference type="PROSITE" id="PS51160"/>
    </source>
</evidence>
<comment type="pathway">
    <text evidence="1">Protein modification; [NiFe] hydrogenase maturation.</text>
</comment>
<dbReference type="GO" id="GO:0003725">
    <property type="term" value="F:double-stranded RNA binding"/>
    <property type="evidence" value="ECO:0007669"/>
    <property type="project" value="InterPro"/>
</dbReference>
<evidence type="ECO:0000256" key="5">
    <source>
        <dbReference type="ARBA" id="ARBA00022771"/>
    </source>
</evidence>
<evidence type="ECO:0000256" key="8">
    <source>
        <dbReference type="PIRNR" id="PIRNR006256"/>
    </source>
</evidence>
<comment type="similarity">
    <text evidence="2 8">Belongs to the carbamoyltransferase HypF family.</text>
</comment>